<reference evidence="2" key="1">
    <citation type="submission" date="2021-07" db="EMBL/GenBank/DDBJ databases">
        <authorList>
            <person name="Durling M."/>
        </authorList>
    </citation>
    <scope>NUCLEOTIDE SEQUENCE</scope>
</reference>
<evidence type="ECO:0000313" key="2">
    <source>
        <dbReference type="EMBL" id="CAG8954269.1"/>
    </source>
</evidence>
<comment type="caution">
    <text evidence="2">The sequence shown here is derived from an EMBL/GenBank/DDBJ whole genome shotgun (WGS) entry which is preliminary data.</text>
</comment>
<gene>
    <name evidence="2" type="ORF">HYFRA_00005889</name>
</gene>
<keyword evidence="3" id="KW-1185">Reference proteome</keyword>
<evidence type="ECO:0000256" key="1">
    <source>
        <dbReference type="SAM" id="MobiDB-lite"/>
    </source>
</evidence>
<feature type="compositionally biased region" description="Low complexity" evidence="1">
    <location>
        <begin position="329"/>
        <end position="349"/>
    </location>
</feature>
<name>A0A9N9KUR5_9HELO</name>
<dbReference type="EMBL" id="CAJVRL010000056">
    <property type="protein sequence ID" value="CAG8954269.1"/>
    <property type="molecule type" value="Genomic_DNA"/>
</dbReference>
<feature type="region of interest" description="Disordered" evidence="1">
    <location>
        <begin position="329"/>
        <end position="369"/>
    </location>
</feature>
<dbReference type="OrthoDB" id="10664599at2759"/>
<feature type="region of interest" description="Disordered" evidence="1">
    <location>
        <begin position="780"/>
        <end position="838"/>
    </location>
</feature>
<feature type="region of interest" description="Disordered" evidence="1">
    <location>
        <begin position="385"/>
        <end position="462"/>
    </location>
</feature>
<feature type="compositionally biased region" description="Basic and acidic residues" evidence="1">
    <location>
        <begin position="579"/>
        <end position="588"/>
    </location>
</feature>
<feature type="compositionally biased region" description="Polar residues" evidence="1">
    <location>
        <begin position="562"/>
        <end position="576"/>
    </location>
</feature>
<protein>
    <submittedName>
        <fullName evidence="2">Uncharacterized protein</fullName>
    </submittedName>
</protein>
<dbReference type="AlphaFoldDB" id="A0A9N9KUR5"/>
<feature type="compositionally biased region" description="Basic and acidic residues" evidence="1">
    <location>
        <begin position="353"/>
        <end position="369"/>
    </location>
</feature>
<feature type="region of interest" description="Disordered" evidence="1">
    <location>
        <begin position="548"/>
        <end position="592"/>
    </location>
</feature>
<organism evidence="2 3">
    <name type="scientific">Hymenoscyphus fraxineus</name>
    <dbReference type="NCBI Taxonomy" id="746836"/>
    <lineage>
        <taxon>Eukaryota</taxon>
        <taxon>Fungi</taxon>
        <taxon>Dikarya</taxon>
        <taxon>Ascomycota</taxon>
        <taxon>Pezizomycotina</taxon>
        <taxon>Leotiomycetes</taxon>
        <taxon>Helotiales</taxon>
        <taxon>Helotiaceae</taxon>
        <taxon>Hymenoscyphus</taxon>
    </lineage>
</organism>
<feature type="compositionally biased region" description="Polar residues" evidence="1">
    <location>
        <begin position="780"/>
        <end position="792"/>
    </location>
</feature>
<proteinExistence type="predicted"/>
<accession>A0A9N9KUR5</accession>
<feature type="compositionally biased region" description="Polar residues" evidence="1">
    <location>
        <begin position="805"/>
        <end position="816"/>
    </location>
</feature>
<sequence>MSKFLSSQGSDAFPEHLFGLDFYPEALDNDLQISAIITGALVTLQLEPRATARAVSFGPQKAGNERGLLGVLPVAVEFISDLTPFRIPPLEDSTSRQAILNILRHSPATGLFWPQSAPGTILIALSTETPAVHLHFALRRDQPCLLFLETLSTPYPKSLPWAAAAHCTHHCTQIELLDAYAGTEAPMKSMIEGSFAHGASRGARWDKRSEINTAQQSGFWARNCGFDGGHLVLKLERHAGDDLSAAGNSQPCIPYSYLCTSHTILYEVAPKGSESLGRRHWREAIDDASMVRGIRRQSIRRRSILSTRRVGGYGETAGSAGSIFRVSTSSTPATASSDTTAETASSAAAYKPQESRQRESTQSRREDAHTVLDLEERYLSISRVGRAAGACQRRHSRTPTRPLSRRPSTTSETTSGPQAPSPKKESLRTIPSATETACPPRGFTNKLPPGGGQRQLSGYQSRPSRISMALLAHPADKLTTTFGQERRGRVRSYAERVKRKEEEMKIYGTPEPTRLARCDAMLTMDELKDQEPNARVQSEWDERIKTKAQQLGSRGREDSWPIRTQSTKESVAQTPMQGPEKELVDDTRASSSNHRLNLRDELSATLSDDTSPFVGAPRRVSCKRLRSCLLNSFPQKQYPAHRCIGTDPTVVERGFATARPALTEAMQEAILMSKKWTDCPERGANRMSQLQDGLELQDRDLTRLGLPYTYSTFEIGRSRRIPDLSYQEARRAGTVLNTVRAIHAHPAILGVDGTGNERRRALHLICDDASSLQTRRRVPTRSSIASRHTLTVDTKLPSPRPDATRQVSISPYISQRRSTKRWQARSPVTNKKKGKNSNGAVWHGVWRVAYYM</sequence>
<evidence type="ECO:0000313" key="3">
    <source>
        <dbReference type="Proteomes" id="UP000696280"/>
    </source>
</evidence>
<dbReference type="Proteomes" id="UP000696280">
    <property type="component" value="Unassembled WGS sequence"/>
</dbReference>
<feature type="compositionally biased region" description="Low complexity" evidence="1">
    <location>
        <begin position="399"/>
        <end position="415"/>
    </location>
</feature>